<dbReference type="Proteomes" id="UP000018719">
    <property type="component" value="Unassembled WGS sequence"/>
</dbReference>
<organism evidence="1 2">
    <name type="scientific">Leptospira inadai serovar Lyme str. 10</name>
    <dbReference type="NCBI Taxonomy" id="1049790"/>
    <lineage>
        <taxon>Bacteria</taxon>
        <taxon>Pseudomonadati</taxon>
        <taxon>Spirochaetota</taxon>
        <taxon>Spirochaetia</taxon>
        <taxon>Leptospirales</taxon>
        <taxon>Leptospiraceae</taxon>
        <taxon>Leptospira</taxon>
    </lineage>
</organism>
<reference evidence="1 2" key="1">
    <citation type="submission" date="2013-05" db="EMBL/GenBank/DDBJ databases">
        <authorList>
            <person name="Harkins D.M."/>
            <person name="Durkin A.S."/>
            <person name="Brinkac L.M."/>
            <person name="Haft D.H."/>
            <person name="Selengut J.D."/>
            <person name="Sanka R."/>
            <person name="DePew J."/>
            <person name="Purushe J."/>
            <person name="Hartskeerl R.A."/>
            <person name="Ahmed A."/>
            <person name="van der Linden H."/>
            <person name="Goris M.G.A."/>
            <person name="Vinetz J.M."/>
            <person name="Sutton G.G."/>
            <person name="Nierman W.C."/>
            <person name="Fouts D.E."/>
        </authorList>
    </citation>
    <scope>NUCLEOTIDE SEQUENCE [LARGE SCALE GENOMIC DNA]</scope>
    <source>
        <strain evidence="1 2">10</strain>
    </source>
</reference>
<comment type="caution">
    <text evidence="1">The sequence shown here is derived from an EMBL/GenBank/DDBJ whole genome shotgun (WGS) entry which is preliminary data.</text>
</comment>
<sequence>MGNRFNCKSEFIITPTRLVLWQDFRLRKFRSNHFDRSIEIDRDSIL</sequence>
<name>V6HYQ2_9LEPT</name>
<protein>
    <submittedName>
        <fullName evidence="1">Uncharacterized protein</fullName>
    </submittedName>
</protein>
<proteinExistence type="predicted"/>
<dbReference type="EMBL" id="AHMM02000015">
    <property type="protein sequence ID" value="EQA38144.1"/>
    <property type="molecule type" value="Genomic_DNA"/>
</dbReference>
<gene>
    <name evidence="1" type="ORF">LEP1GSC047_4176</name>
</gene>
<evidence type="ECO:0000313" key="2">
    <source>
        <dbReference type="Proteomes" id="UP000018719"/>
    </source>
</evidence>
<accession>V6HYQ2</accession>
<evidence type="ECO:0000313" key="1">
    <source>
        <dbReference type="EMBL" id="EQA38144.1"/>
    </source>
</evidence>
<dbReference type="AlphaFoldDB" id="V6HYQ2"/>